<dbReference type="Pfam" id="PF08044">
    <property type="entry name" value="DUF1707"/>
    <property type="match status" value="1"/>
</dbReference>
<keyword evidence="1" id="KW-1133">Transmembrane helix</keyword>
<name>A0ABW3FPV3_9PSEU</name>
<dbReference type="RefSeq" id="WP_263250159.1">
    <property type="nucleotide sequence ID" value="NZ_BAABLT010000034.1"/>
</dbReference>
<evidence type="ECO:0000313" key="3">
    <source>
        <dbReference type="EMBL" id="MFD0918207.1"/>
    </source>
</evidence>
<evidence type="ECO:0000259" key="2">
    <source>
        <dbReference type="Pfam" id="PF08044"/>
    </source>
</evidence>
<evidence type="ECO:0000256" key="1">
    <source>
        <dbReference type="SAM" id="Phobius"/>
    </source>
</evidence>
<dbReference type="InterPro" id="IPR012551">
    <property type="entry name" value="DUF1707_SHOCT-like"/>
</dbReference>
<evidence type="ECO:0000313" key="4">
    <source>
        <dbReference type="Proteomes" id="UP001597018"/>
    </source>
</evidence>
<feature type="domain" description="DUF1707" evidence="2">
    <location>
        <begin position="9"/>
        <end position="61"/>
    </location>
</feature>
<feature type="transmembrane region" description="Helical" evidence="1">
    <location>
        <begin position="83"/>
        <end position="103"/>
    </location>
</feature>
<keyword evidence="4" id="KW-1185">Reference proteome</keyword>
<feature type="transmembrane region" description="Helical" evidence="1">
    <location>
        <begin position="109"/>
        <end position="129"/>
    </location>
</feature>
<dbReference type="PANTHER" id="PTHR40763:SF4">
    <property type="entry name" value="DUF1707 DOMAIN-CONTAINING PROTEIN"/>
    <property type="match status" value="1"/>
</dbReference>
<proteinExistence type="predicted"/>
<dbReference type="Proteomes" id="UP001597018">
    <property type="component" value="Unassembled WGS sequence"/>
</dbReference>
<organism evidence="3 4">
    <name type="scientific">Saccharopolyspora rosea</name>
    <dbReference type="NCBI Taxonomy" id="524884"/>
    <lineage>
        <taxon>Bacteria</taxon>
        <taxon>Bacillati</taxon>
        <taxon>Actinomycetota</taxon>
        <taxon>Actinomycetes</taxon>
        <taxon>Pseudonocardiales</taxon>
        <taxon>Pseudonocardiaceae</taxon>
        <taxon>Saccharopolyspora</taxon>
    </lineage>
</organism>
<sequence>MGEPEDGALRASDADREAVAERLRRALDEGRLTLSEYDERLSSAYAAVTMADLRPLTADLPAPVRAAEVDRRDRRRRKIVKEWRDWAGTGLVLVAIWGVSSVVSGELKFFWPGVVLAIWGAIILADMLFGGRKRG</sequence>
<accession>A0ABW3FPV3</accession>
<dbReference type="PANTHER" id="PTHR40763">
    <property type="entry name" value="MEMBRANE PROTEIN-RELATED"/>
    <property type="match status" value="1"/>
</dbReference>
<reference evidence="4" key="1">
    <citation type="journal article" date="2019" name="Int. J. Syst. Evol. Microbiol.">
        <title>The Global Catalogue of Microorganisms (GCM) 10K type strain sequencing project: providing services to taxonomists for standard genome sequencing and annotation.</title>
        <authorList>
            <consortium name="The Broad Institute Genomics Platform"/>
            <consortium name="The Broad Institute Genome Sequencing Center for Infectious Disease"/>
            <person name="Wu L."/>
            <person name="Ma J."/>
        </authorList>
    </citation>
    <scope>NUCLEOTIDE SEQUENCE [LARGE SCALE GENOMIC DNA]</scope>
    <source>
        <strain evidence="4">CCUG 56401</strain>
    </source>
</reference>
<gene>
    <name evidence="3" type="ORF">ACFQ16_00480</name>
</gene>
<dbReference type="EMBL" id="JBHTIW010000001">
    <property type="protein sequence ID" value="MFD0918207.1"/>
    <property type="molecule type" value="Genomic_DNA"/>
</dbReference>
<comment type="caution">
    <text evidence="3">The sequence shown here is derived from an EMBL/GenBank/DDBJ whole genome shotgun (WGS) entry which is preliminary data.</text>
</comment>
<keyword evidence="1" id="KW-0472">Membrane</keyword>
<keyword evidence="1" id="KW-0812">Transmembrane</keyword>
<protein>
    <submittedName>
        <fullName evidence="3">DUF1707 domain-containing protein</fullName>
    </submittedName>
</protein>